<gene>
    <name evidence="3" type="ORF">BRM3_14540</name>
</gene>
<dbReference type="RefSeq" id="WP_263594010.1">
    <property type="nucleotide sequence ID" value="NZ_CP107020.1"/>
</dbReference>
<dbReference type="Gene3D" id="3.40.50.720">
    <property type="entry name" value="NAD(P)-binding Rossmann-like Domain"/>
    <property type="match status" value="1"/>
</dbReference>
<dbReference type="SUPFAM" id="SSF51735">
    <property type="entry name" value="NAD(P)-binding Rossmann-fold domains"/>
    <property type="match status" value="1"/>
</dbReference>
<reference evidence="3" key="1">
    <citation type="submission" date="2022-10" db="EMBL/GenBank/DDBJ databases">
        <title>Whole-Genome Sequencing of Brachybacterium huguangmaarense BRM-3, Isolated from Betula schmidtii.</title>
        <authorList>
            <person name="Haam D."/>
        </authorList>
    </citation>
    <scope>NUCLEOTIDE SEQUENCE</scope>
    <source>
        <strain evidence="3">BRM-3</strain>
    </source>
</reference>
<feature type="compositionally biased region" description="Basic and acidic residues" evidence="1">
    <location>
        <begin position="111"/>
        <end position="120"/>
    </location>
</feature>
<feature type="region of interest" description="Disordered" evidence="1">
    <location>
        <begin position="111"/>
        <end position="133"/>
    </location>
</feature>
<dbReference type="Pfam" id="PF01370">
    <property type="entry name" value="Epimerase"/>
    <property type="match status" value="1"/>
</dbReference>
<keyword evidence="4" id="KW-1185">Reference proteome</keyword>
<dbReference type="InterPro" id="IPR001509">
    <property type="entry name" value="Epimerase_deHydtase"/>
</dbReference>
<feature type="domain" description="NAD-dependent epimerase/dehydratase" evidence="2">
    <location>
        <begin position="7"/>
        <end position="222"/>
    </location>
</feature>
<proteinExistence type="predicted"/>
<sequence>MTSSPCVVLGGTGMLATTVERLARSGERVVVTARRPELAPAAWASLDVEVVALDRDDEAGLDALLAPGARLLVDGQCYTPVHARALARWSHAADATVMISARAVYVDAQGRHTNSDEAPRWEGPTPEDTPTLAFAGEPYRSREGYGANKAEAERLLAATGRDVSVLRPARIHGPGVRRVREWPLARAGLDGTPVIRVRDGSAAPSVTSGEAIARTILACAADPATRVLNVADVPPTRAIDLARAALDATGGEASVLVDVDDAEEALALPWTGDQVLATDRVTALGVALPPPVETVADAARWVASRARRSPDGTWELPPHLDGS</sequence>
<dbReference type="EMBL" id="CP107020">
    <property type="protein sequence ID" value="UYG16797.1"/>
    <property type="molecule type" value="Genomic_DNA"/>
</dbReference>
<evidence type="ECO:0000259" key="2">
    <source>
        <dbReference type="Pfam" id="PF01370"/>
    </source>
</evidence>
<dbReference type="InterPro" id="IPR036291">
    <property type="entry name" value="NAD(P)-bd_dom_sf"/>
</dbReference>
<evidence type="ECO:0000256" key="1">
    <source>
        <dbReference type="SAM" id="MobiDB-lite"/>
    </source>
</evidence>
<protein>
    <recommendedName>
        <fullName evidence="2">NAD-dependent epimerase/dehydratase domain-containing protein</fullName>
    </recommendedName>
</protein>
<accession>A0ABY6G0Y4</accession>
<dbReference type="Proteomes" id="UP001164305">
    <property type="component" value="Chromosome"/>
</dbReference>
<organism evidence="3 4">
    <name type="scientific">Brachybacterium huguangmaarense</name>
    <dbReference type="NCBI Taxonomy" id="1652028"/>
    <lineage>
        <taxon>Bacteria</taxon>
        <taxon>Bacillati</taxon>
        <taxon>Actinomycetota</taxon>
        <taxon>Actinomycetes</taxon>
        <taxon>Micrococcales</taxon>
        <taxon>Dermabacteraceae</taxon>
        <taxon>Brachybacterium</taxon>
    </lineage>
</organism>
<evidence type="ECO:0000313" key="3">
    <source>
        <dbReference type="EMBL" id="UYG16797.1"/>
    </source>
</evidence>
<name>A0ABY6G0Y4_9MICO</name>
<evidence type="ECO:0000313" key="4">
    <source>
        <dbReference type="Proteomes" id="UP001164305"/>
    </source>
</evidence>